<sequence>MPGPVVDAHLHVWDPALTSYPWLVGGPPVINRAFALDDVVPDLEAAGVDSVVLVQSADDVADTELMLECARKDARVAGVVAYAPLQDPEETGRLLDRYRSAEPVVRGIRVLVHEQPDPWWLLRDEVIEGLTALSRSGLTFDLVAVLPEHLRAALRVSELLPDLPMVLDHLGHPPLDGGGRQGEWWDLVAAVARNPRAHAKVSGLYPGGPGEPSAAVGRVRPSVEHALDVFGPARLMYGGDWPISLLHGGYPATWPLATELLSGLSRPERDDVLGGTATRFYRLDEPRR</sequence>
<dbReference type="Pfam" id="PF04909">
    <property type="entry name" value="Amidohydro_2"/>
    <property type="match status" value="1"/>
</dbReference>
<dbReference type="SUPFAM" id="SSF51556">
    <property type="entry name" value="Metallo-dependent hydrolases"/>
    <property type="match status" value="1"/>
</dbReference>
<accession>A0ABX1RAL1</accession>
<dbReference type="PANTHER" id="PTHR43569:SF2">
    <property type="entry name" value="AMIDOHYDROLASE-RELATED DOMAIN-CONTAINING PROTEIN"/>
    <property type="match status" value="1"/>
</dbReference>
<dbReference type="Proteomes" id="UP001296706">
    <property type="component" value="Unassembled WGS sequence"/>
</dbReference>
<evidence type="ECO:0000259" key="2">
    <source>
        <dbReference type="Pfam" id="PF04909"/>
    </source>
</evidence>
<dbReference type="InterPro" id="IPR006680">
    <property type="entry name" value="Amidohydro-rel"/>
</dbReference>
<name>A0ABX1RAL1_9PSEU</name>
<evidence type="ECO:0000256" key="1">
    <source>
        <dbReference type="ARBA" id="ARBA00038310"/>
    </source>
</evidence>
<organism evidence="3 4">
    <name type="scientific">Pseudonocardia xinjiangensis</name>
    <dbReference type="NCBI Taxonomy" id="75289"/>
    <lineage>
        <taxon>Bacteria</taxon>
        <taxon>Bacillati</taxon>
        <taxon>Actinomycetota</taxon>
        <taxon>Actinomycetes</taxon>
        <taxon>Pseudonocardiales</taxon>
        <taxon>Pseudonocardiaceae</taxon>
        <taxon>Pseudonocardia</taxon>
    </lineage>
</organism>
<proteinExistence type="inferred from homology"/>
<dbReference type="EMBL" id="JAAXKY010000009">
    <property type="protein sequence ID" value="NMH76450.1"/>
    <property type="molecule type" value="Genomic_DNA"/>
</dbReference>
<keyword evidence="4" id="KW-1185">Reference proteome</keyword>
<dbReference type="InterPro" id="IPR052350">
    <property type="entry name" value="Metallo-dep_Lactonases"/>
</dbReference>
<reference evidence="3 4" key="1">
    <citation type="submission" date="2020-04" db="EMBL/GenBank/DDBJ databases">
        <authorList>
            <person name="Klaysubun C."/>
            <person name="Duangmal K."/>
            <person name="Lipun K."/>
        </authorList>
    </citation>
    <scope>NUCLEOTIDE SEQUENCE [LARGE SCALE GENOMIC DNA]</scope>
    <source>
        <strain evidence="3 4">JCM 11839</strain>
    </source>
</reference>
<dbReference type="InterPro" id="IPR032466">
    <property type="entry name" value="Metal_Hydrolase"/>
</dbReference>
<evidence type="ECO:0000313" key="4">
    <source>
        <dbReference type="Proteomes" id="UP001296706"/>
    </source>
</evidence>
<protein>
    <submittedName>
        <fullName evidence="3">Amidohydrolase family protein</fullName>
    </submittedName>
</protein>
<dbReference type="PANTHER" id="PTHR43569">
    <property type="entry name" value="AMIDOHYDROLASE"/>
    <property type="match status" value="1"/>
</dbReference>
<evidence type="ECO:0000313" key="3">
    <source>
        <dbReference type="EMBL" id="NMH76450.1"/>
    </source>
</evidence>
<comment type="caution">
    <text evidence="3">The sequence shown here is derived from an EMBL/GenBank/DDBJ whole genome shotgun (WGS) entry which is preliminary data.</text>
</comment>
<comment type="similarity">
    <text evidence="1">Belongs to the metallo-dependent hydrolases superfamily.</text>
</comment>
<dbReference type="Gene3D" id="3.20.20.140">
    <property type="entry name" value="Metal-dependent hydrolases"/>
    <property type="match status" value="1"/>
</dbReference>
<feature type="domain" description="Amidohydrolase-related" evidence="2">
    <location>
        <begin position="6"/>
        <end position="283"/>
    </location>
</feature>
<gene>
    <name evidence="3" type="ORF">HF577_04950</name>
</gene>